<reference evidence="6" key="1">
    <citation type="submission" date="2021-09" db="EMBL/GenBank/DDBJ databases">
        <authorList>
            <person name="Martin H S."/>
        </authorList>
    </citation>
    <scope>NUCLEOTIDE SEQUENCE</scope>
</reference>
<dbReference type="Pfam" id="PF02996">
    <property type="entry name" value="Prefoldin"/>
    <property type="match status" value="1"/>
</dbReference>
<evidence type="ECO:0000256" key="4">
    <source>
        <dbReference type="SAM" id="Coils"/>
    </source>
</evidence>
<dbReference type="AlphaFoldDB" id="A0A8J2RG40"/>
<dbReference type="GO" id="GO:0005634">
    <property type="term" value="C:nucleus"/>
    <property type="evidence" value="ECO:0007669"/>
    <property type="project" value="UniProtKB-SubCell"/>
</dbReference>
<feature type="coiled-coil region" evidence="4">
    <location>
        <begin position="240"/>
        <end position="301"/>
    </location>
</feature>
<proteinExistence type="inferred from homology"/>
<accession>A0A8J2RG40</accession>
<protein>
    <submittedName>
        <fullName evidence="6">(African queen) hypothetical protein</fullName>
    </submittedName>
</protein>
<dbReference type="PANTHER" id="PTHR15111:SF0">
    <property type="entry name" value="UNCONVENTIONAL PREFOLDIN RPB5 INTERACTOR 1"/>
    <property type="match status" value="1"/>
</dbReference>
<feature type="coiled-coil region" evidence="4">
    <location>
        <begin position="90"/>
        <end position="117"/>
    </location>
</feature>
<evidence type="ECO:0000256" key="5">
    <source>
        <dbReference type="SAM" id="MobiDB-lite"/>
    </source>
</evidence>
<evidence type="ECO:0000313" key="6">
    <source>
        <dbReference type="EMBL" id="CAG9580982.1"/>
    </source>
</evidence>
<comment type="subcellular location">
    <subcellularLocation>
        <location evidence="1">Nucleus</location>
    </subcellularLocation>
</comment>
<comment type="similarity">
    <text evidence="3">Belongs to the RNA polymerase II subunit 5-mediating protein family.</text>
</comment>
<keyword evidence="7" id="KW-1185">Reference proteome</keyword>
<gene>
    <name evidence="6" type="ORF">DCHRY22_LOCUS13704</name>
</gene>
<feature type="compositionally biased region" description="Polar residues" evidence="5">
    <location>
        <begin position="416"/>
        <end position="429"/>
    </location>
</feature>
<name>A0A8J2RG40_9NEOP</name>
<dbReference type="InterPro" id="IPR004127">
    <property type="entry name" value="Prefoldin_subunit_alpha"/>
</dbReference>
<dbReference type="Gene3D" id="1.10.287.370">
    <property type="match status" value="1"/>
</dbReference>
<dbReference type="InterPro" id="IPR052255">
    <property type="entry name" value="RNA_pol_II_subunit5-mediator"/>
</dbReference>
<keyword evidence="2" id="KW-0539">Nucleus</keyword>
<dbReference type="Proteomes" id="UP000789524">
    <property type="component" value="Unassembled WGS sequence"/>
</dbReference>
<dbReference type="EMBL" id="CAKASE010000080">
    <property type="protein sequence ID" value="CAG9580982.1"/>
    <property type="molecule type" value="Genomic_DNA"/>
</dbReference>
<keyword evidence="4" id="KW-0175">Coiled coil</keyword>
<feature type="region of interest" description="Disordered" evidence="5">
    <location>
        <begin position="412"/>
        <end position="437"/>
    </location>
</feature>
<dbReference type="GO" id="GO:0019212">
    <property type="term" value="F:phosphatase inhibitor activity"/>
    <property type="evidence" value="ECO:0007669"/>
    <property type="project" value="TreeGrafter"/>
</dbReference>
<evidence type="ECO:0000256" key="2">
    <source>
        <dbReference type="ARBA" id="ARBA00023242"/>
    </source>
</evidence>
<dbReference type="GO" id="GO:0000122">
    <property type="term" value="P:negative regulation of transcription by RNA polymerase II"/>
    <property type="evidence" value="ECO:0007669"/>
    <property type="project" value="TreeGrafter"/>
</dbReference>
<dbReference type="SUPFAM" id="SSF46579">
    <property type="entry name" value="Prefoldin"/>
    <property type="match status" value="1"/>
</dbReference>
<evidence type="ECO:0000313" key="7">
    <source>
        <dbReference type="Proteomes" id="UP000789524"/>
    </source>
</evidence>
<sequence length="437" mass="50752">MNFLSDIYQKSLHENEKNIKFWEEYLQNLNSLNFEIYSDKLSVPILVPIGNRILFRGALKHTNEVTVALGADYFAKCSIKQAEVLRQHRIKDAKSKLEEYNKEKEYLENQLSFGKQNVYGNTGQDIIEVCTEEEDKAWREQHRERLKQYHRSDDKKKENIHKDVSDEELWMRLEELELQEEMQNEMQHLDTIEETNNYESEFDSCVIKESDVKDATAESTELGARITHNVPKQTSKTDLLQQVLDRQEMLSTELTELKNRERPETTTQSELLSRLDEIEMLDDLEDEIDRIDDILETAEDEDSIRSDTSKSSKSVAFADEDDGETLELTFTHTDVEPDTTPYNPENGIVKPRDVYAAYANLFNNGTTSILRKSKYIDKPVNITKEETTQAVKKNGITDTDRQEIVVKDVIEKSDSQENVTASARPTSLFKQKRQQKT</sequence>
<dbReference type="CDD" id="cd23159">
    <property type="entry name" value="Prefoldin_URI1"/>
    <property type="match status" value="1"/>
</dbReference>
<dbReference type="OrthoDB" id="274828at2759"/>
<evidence type="ECO:0000256" key="1">
    <source>
        <dbReference type="ARBA" id="ARBA00004123"/>
    </source>
</evidence>
<dbReference type="GO" id="GO:0003682">
    <property type="term" value="F:chromatin binding"/>
    <property type="evidence" value="ECO:0007669"/>
    <property type="project" value="TreeGrafter"/>
</dbReference>
<dbReference type="GO" id="GO:0003714">
    <property type="term" value="F:transcription corepressor activity"/>
    <property type="evidence" value="ECO:0007669"/>
    <property type="project" value="TreeGrafter"/>
</dbReference>
<organism evidence="6 7">
    <name type="scientific">Danaus chrysippus</name>
    <name type="common">African queen</name>
    <dbReference type="NCBI Taxonomy" id="151541"/>
    <lineage>
        <taxon>Eukaryota</taxon>
        <taxon>Metazoa</taxon>
        <taxon>Ecdysozoa</taxon>
        <taxon>Arthropoda</taxon>
        <taxon>Hexapoda</taxon>
        <taxon>Insecta</taxon>
        <taxon>Pterygota</taxon>
        <taxon>Neoptera</taxon>
        <taxon>Endopterygota</taxon>
        <taxon>Lepidoptera</taxon>
        <taxon>Glossata</taxon>
        <taxon>Ditrysia</taxon>
        <taxon>Papilionoidea</taxon>
        <taxon>Nymphalidae</taxon>
        <taxon>Danainae</taxon>
        <taxon>Danaini</taxon>
        <taxon>Danaina</taxon>
        <taxon>Danaus</taxon>
        <taxon>Anosia</taxon>
    </lineage>
</organism>
<dbReference type="PANTHER" id="PTHR15111">
    <property type="entry name" value="RNA POLYMERASE II SUBUNIT 5-MEDIATING PROTEIN NNX3"/>
    <property type="match status" value="1"/>
</dbReference>
<dbReference type="InterPro" id="IPR009053">
    <property type="entry name" value="Prefoldin"/>
</dbReference>
<evidence type="ECO:0000256" key="3">
    <source>
        <dbReference type="ARBA" id="ARBA00038295"/>
    </source>
</evidence>
<comment type="caution">
    <text evidence="6">The sequence shown here is derived from an EMBL/GenBank/DDBJ whole genome shotgun (WGS) entry which is preliminary data.</text>
</comment>